<feature type="transmembrane region" description="Helical" evidence="2">
    <location>
        <begin position="142"/>
        <end position="160"/>
    </location>
</feature>
<dbReference type="RefSeq" id="WP_345040361.1">
    <property type="nucleotide sequence ID" value="NZ_BAABBA010000008.1"/>
</dbReference>
<evidence type="ECO:0000313" key="4">
    <source>
        <dbReference type="Proteomes" id="UP001499841"/>
    </source>
</evidence>
<gene>
    <name evidence="3" type="ORF">GCM10022262_19140</name>
</gene>
<evidence type="ECO:0000256" key="2">
    <source>
        <dbReference type="SAM" id="Phobius"/>
    </source>
</evidence>
<comment type="caution">
    <text evidence="3">The sequence shown here is derived from an EMBL/GenBank/DDBJ whole genome shotgun (WGS) entry which is preliminary data.</text>
</comment>
<sequence length="237" mass="23513">MTGSLAAPTPDAVPRPDATGRSGANSSRPAVPAPEVPPSGVPPETAPAAVAVGALFGLAWAAGLRGYMVALAGQESAFGWAGTFAALLLPGAVTGALLGWAEYLRRTGGRRHWRWLALAPLALAIAPLLLPGAIVAFLTQGLGGGAVAFALTGMAGGFALSRRGSRWARLVSGLFVLLIAAGVVLSAPGVGGDDLALTTPRGAWAGLLGGVSVLTLAVASSIPHRPVVGPSRERAAG</sequence>
<proteinExistence type="predicted"/>
<protein>
    <submittedName>
        <fullName evidence="3">Uncharacterized protein</fullName>
    </submittedName>
</protein>
<feature type="transmembrane region" description="Helical" evidence="2">
    <location>
        <begin position="167"/>
        <end position="190"/>
    </location>
</feature>
<feature type="transmembrane region" description="Helical" evidence="2">
    <location>
        <begin position="202"/>
        <end position="222"/>
    </location>
</feature>
<reference evidence="4" key="1">
    <citation type="journal article" date="2019" name="Int. J. Syst. Evol. Microbiol.">
        <title>The Global Catalogue of Microorganisms (GCM) 10K type strain sequencing project: providing services to taxonomists for standard genome sequencing and annotation.</title>
        <authorList>
            <consortium name="The Broad Institute Genomics Platform"/>
            <consortium name="The Broad Institute Genome Sequencing Center for Infectious Disease"/>
            <person name="Wu L."/>
            <person name="Ma J."/>
        </authorList>
    </citation>
    <scope>NUCLEOTIDE SEQUENCE [LARGE SCALE GENOMIC DNA]</scope>
    <source>
        <strain evidence="4">JCM 17459</strain>
    </source>
</reference>
<keyword evidence="2" id="KW-0812">Transmembrane</keyword>
<evidence type="ECO:0000256" key="1">
    <source>
        <dbReference type="SAM" id="MobiDB-lite"/>
    </source>
</evidence>
<feature type="region of interest" description="Disordered" evidence="1">
    <location>
        <begin position="1"/>
        <end position="42"/>
    </location>
</feature>
<keyword evidence="2" id="KW-1133">Transmembrane helix</keyword>
<name>A0ABP8EUB2_9MICO</name>
<keyword evidence="2" id="KW-0472">Membrane</keyword>
<organism evidence="3 4">
    <name type="scientific">Georgenia daeguensis</name>
    <dbReference type="NCBI Taxonomy" id="908355"/>
    <lineage>
        <taxon>Bacteria</taxon>
        <taxon>Bacillati</taxon>
        <taxon>Actinomycetota</taxon>
        <taxon>Actinomycetes</taxon>
        <taxon>Micrococcales</taxon>
        <taxon>Bogoriellaceae</taxon>
        <taxon>Georgenia</taxon>
    </lineage>
</organism>
<accession>A0ABP8EUB2</accession>
<evidence type="ECO:0000313" key="3">
    <source>
        <dbReference type="EMBL" id="GAA4287555.1"/>
    </source>
</evidence>
<feature type="transmembrane region" description="Helical" evidence="2">
    <location>
        <begin position="113"/>
        <end position="136"/>
    </location>
</feature>
<dbReference type="EMBL" id="BAABBA010000008">
    <property type="protein sequence ID" value="GAA4287555.1"/>
    <property type="molecule type" value="Genomic_DNA"/>
</dbReference>
<feature type="transmembrane region" description="Helical" evidence="2">
    <location>
        <begin position="80"/>
        <end position="101"/>
    </location>
</feature>
<feature type="compositionally biased region" description="Pro residues" evidence="1">
    <location>
        <begin position="31"/>
        <end position="42"/>
    </location>
</feature>
<dbReference type="Proteomes" id="UP001499841">
    <property type="component" value="Unassembled WGS sequence"/>
</dbReference>
<keyword evidence="4" id="KW-1185">Reference proteome</keyword>